<reference evidence="6" key="3">
    <citation type="submission" date="2021-05" db="EMBL/GenBank/DDBJ databases">
        <title>Protein family content uncovers lineage relationships and bacterial pathway maintenance mechanisms in DPANN archaea.</title>
        <authorList>
            <person name="Castelle C.J."/>
            <person name="Meheust R."/>
            <person name="Jaffe A.L."/>
            <person name="Seitz K."/>
            <person name="Gong X."/>
            <person name="Baker B.J."/>
            <person name="Banfield J.F."/>
        </authorList>
    </citation>
    <scope>NUCLEOTIDE SEQUENCE</scope>
    <source>
        <strain evidence="6">RIFCSPLOWO2_01_FULL_58_19</strain>
    </source>
</reference>
<dbReference type="Proteomes" id="UP000564964">
    <property type="component" value="Unassembled WGS sequence"/>
</dbReference>
<evidence type="ECO:0000256" key="2">
    <source>
        <dbReference type="ARBA" id="ARBA00022676"/>
    </source>
</evidence>
<name>A0A7J4JMM0_9ARCH</name>
<dbReference type="PANTHER" id="PTHR43179">
    <property type="entry name" value="RHAMNOSYLTRANSFERASE WBBL"/>
    <property type="match status" value="1"/>
</dbReference>
<dbReference type="InterPro" id="IPR029044">
    <property type="entry name" value="Nucleotide-diphossugar_trans"/>
</dbReference>
<reference evidence="7" key="1">
    <citation type="journal article" date="2020" name="bioRxiv">
        <title>A rank-normalized archaeal taxonomy based on genome phylogeny resolves widespread incomplete and uneven classifications.</title>
        <authorList>
            <person name="Rinke C."/>
            <person name="Chuvochina M."/>
            <person name="Mussig A.J."/>
            <person name="Chaumeil P.-A."/>
            <person name="Waite D.W."/>
            <person name="Whitman W.B."/>
            <person name="Parks D.H."/>
            <person name="Hugenholtz P."/>
        </authorList>
    </citation>
    <scope>NUCLEOTIDE SEQUENCE [LARGE SCALE GENOMIC DNA]</scope>
</reference>
<organism evidence="5 7">
    <name type="scientific">Candidatus Iainarchaeum sp</name>
    <dbReference type="NCBI Taxonomy" id="3101447"/>
    <lineage>
        <taxon>Archaea</taxon>
        <taxon>Candidatus Iainarchaeota</taxon>
        <taxon>Candidatus Iainarchaeia</taxon>
        <taxon>Candidatus Iainarchaeales</taxon>
        <taxon>Candidatus Iainarchaeaceae</taxon>
        <taxon>Candidatus Iainarchaeum</taxon>
    </lineage>
</organism>
<feature type="domain" description="Glycosyltransferase 2-like" evidence="4">
    <location>
        <begin position="6"/>
        <end position="126"/>
    </location>
</feature>
<comment type="similarity">
    <text evidence="1">Belongs to the glycosyltransferase 2 family.</text>
</comment>
<sequence length="287" mass="32165">MPCLVSVIVLNWNGKKLVQDCLQSIERNTERGKYEVIVVDNGSRDGSVEWLRGQEQAGKIRLIANPENKGFSHANNQGFLAAKGDYVYLLNNDTRVTKGWLSEAVKAAEAGKRIGIVGSRLYHPTEKIDESDFRVVEKQAVCGAGMLVQRGVIERIGYLDSDHFSPIYGEEIDFCYRARNAGYRVVEAAGSRVVHLGSLSMVMVHGKEQQYERLFTNTYKAMLYNLGLAGLLGHLPGYLRVYGLALQKGFLGLHVKAILNNLRNWKEVQAERKRRKTGQKIVPRGMP</sequence>
<dbReference type="AlphaFoldDB" id="A0A7J4JMM0"/>
<dbReference type="InterPro" id="IPR001173">
    <property type="entry name" value="Glyco_trans_2-like"/>
</dbReference>
<dbReference type="Pfam" id="PF00535">
    <property type="entry name" value="Glycos_transf_2"/>
    <property type="match status" value="1"/>
</dbReference>
<dbReference type="GO" id="GO:0016757">
    <property type="term" value="F:glycosyltransferase activity"/>
    <property type="evidence" value="ECO:0007669"/>
    <property type="project" value="UniProtKB-KW"/>
</dbReference>
<evidence type="ECO:0000313" key="7">
    <source>
        <dbReference type="Proteomes" id="UP000564964"/>
    </source>
</evidence>
<protein>
    <submittedName>
        <fullName evidence="5">Glycosyltransferase family 2 protein</fullName>
    </submittedName>
</protein>
<evidence type="ECO:0000259" key="4">
    <source>
        <dbReference type="Pfam" id="PF00535"/>
    </source>
</evidence>
<proteinExistence type="inferred from homology"/>
<evidence type="ECO:0000313" key="5">
    <source>
        <dbReference type="EMBL" id="HIH16486.1"/>
    </source>
</evidence>
<gene>
    <name evidence="5" type="ORF">HA252_03720</name>
    <name evidence="6" type="ORF">J4203_06865</name>
</gene>
<dbReference type="EMBL" id="JAGVWE010000005">
    <property type="protein sequence ID" value="MBS3063554.1"/>
    <property type="molecule type" value="Genomic_DNA"/>
</dbReference>
<comment type="caution">
    <text evidence="5">The sequence shown here is derived from an EMBL/GenBank/DDBJ whole genome shotgun (WGS) entry which is preliminary data.</text>
</comment>
<evidence type="ECO:0000256" key="3">
    <source>
        <dbReference type="ARBA" id="ARBA00022679"/>
    </source>
</evidence>
<dbReference type="Gene3D" id="3.90.550.10">
    <property type="entry name" value="Spore Coat Polysaccharide Biosynthesis Protein SpsA, Chain A"/>
    <property type="match status" value="1"/>
</dbReference>
<keyword evidence="3 5" id="KW-0808">Transferase</keyword>
<dbReference type="EMBL" id="DUGH01000090">
    <property type="protein sequence ID" value="HIH16486.1"/>
    <property type="molecule type" value="Genomic_DNA"/>
</dbReference>
<dbReference type="PANTHER" id="PTHR43179:SF12">
    <property type="entry name" value="GALACTOFURANOSYLTRANSFERASE GLFT2"/>
    <property type="match status" value="1"/>
</dbReference>
<keyword evidence="2" id="KW-0328">Glycosyltransferase</keyword>
<dbReference type="Proteomes" id="UP000678237">
    <property type="component" value="Unassembled WGS sequence"/>
</dbReference>
<dbReference type="SUPFAM" id="SSF53448">
    <property type="entry name" value="Nucleotide-diphospho-sugar transferases"/>
    <property type="match status" value="1"/>
</dbReference>
<reference evidence="6" key="2">
    <citation type="submission" date="2021-03" db="EMBL/GenBank/DDBJ databases">
        <authorList>
            <person name="Jaffe A."/>
        </authorList>
    </citation>
    <scope>NUCLEOTIDE SEQUENCE</scope>
    <source>
        <strain evidence="6">RIFCSPLOWO2_01_FULL_58_19</strain>
    </source>
</reference>
<accession>A0A7J4JMM0</accession>
<evidence type="ECO:0000313" key="6">
    <source>
        <dbReference type="EMBL" id="MBS3063554.1"/>
    </source>
</evidence>
<evidence type="ECO:0000256" key="1">
    <source>
        <dbReference type="ARBA" id="ARBA00006739"/>
    </source>
</evidence>
<dbReference type="CDD" id="cd04186">
    <property type="entry name" value="GT_2_like_c"/>
    <property type="match status" value="1"/>
</dbReference>